<dbReference type="InterPro" id="IPR006775">
    <property type="entry name" value="GH116_catalytic"/>
</dbReference>
<evidence type="ECO:0000313" key="2">
    <source>
        <dbReference type="EMBL" id="KIH42351.1"/>
    </source>
</evidence>
<dbReference type="PANTHER" id="PTHR12654">
    <property type="entry name" value="BILE ACID BETA-GLUCOSIDASE-RELATED"/>
    <property type="match status" value="1"/>
</dbReference>
<dbReference type="OrthoDB" id="730489at2759"/>
<name>A0A0C2FBF5_9BILA</name>
<accession>A0A0C2FBF5</accession>
<evidence type="ECO:0000313" key="3">
    <source>
        <dbReference type="Proteomes" id="UP000054047"/>
    </source>
</evidence>
<evidence type="ECO:0000259" key="1">
    <source>
        <dbReference type="Pfam" id="PF04685"/>
    </source>
</evidence>
<protein>
    <recommendedName>
        <fullName evidence="1">Glycosyl-hydrolase family 116 catalytic region domain-containing protein</fullName>
    </recommendedName>
</protein>
<dbReference type="EMBL" id="KN795829">
    <property type="protein sequence ID" value="KIH42351.1"/>
    <property type="molecule type" value="Genomic_DNA"/>
</dbReference>
<keyword evidence="3" id="KW-1185">Reference proteome</keyword>
<dbReference type="PANTHER" id="PTHR12654:SF0">
    <property type="entry name" value="NON-LYSOSOMAL GLUCOSYLCERAMIDASE"/>
    <property type="match status" value="1"/>
</dbReference>
<dbReference type="GO" id="GO:0008422">
    <property type="term" value="F:beta-glucosidase activity"/>
    <property type="evidence" value="ECO:0007669"/>
    <property type="project" value="TreeGrafter"/>
</dbReference>
<sequence length="83" mass="9672">MAEELGKTESSLFFEDVLVRAKEAFVKKLWNGRYFKFDESSFNEGVIMADQLCGIWFLTMMQQEELLSEKQVLVAYVLFVMTS</sequence>
<dbReference type="Pfam" id="PF04685">
    <property type="entry name" value="DUF608"/>
    <property type="match status" value="1"/>
</dbReference>
<reference evidence="2 3" key="1">
    <citation type="submission" date="2013-12" db="EMBL/GenBank/DDBJ databases">
        <title>Draft genome of the parsitic nematode Ancylostoma duodenale.</title>
        <authorList>
            <person name="Mitreva M."/>
        </authorList>
    </citation>
    <scope>NUCLEOTIDE SEQUENCE [LARGE SCALE GENOMIC DNA]</scope>
    <source>
        <strain evidence="2 3">Zhejiang</strain>
    </source>
</reference>
<feature type="domain" description="Glycosyl-hydrolase family 116 catalytic region" evidence="1">
    <location>
        <begin position="1"/>
        <end position="73"/>
    </location>
</feature>
<gene>
    <name evidence="2" type="ORF">ANCDUO_27666</name>
</gene>
<dbReference type="AlphaFoldDB" id="A0A0C2FBF5"/>
<organism evidence="2 3">
    <name type="scientific">Ancylostoma duodenale</name>
    <dbReference type="NCBI Taxonomy" id="51022"/>
    <lineage>
        <taxon>Eukaryota</taxon>
        <taxon>Metazoa</taxon>
        <taxon>Ecdysozoa</taxon>
        <taxon>Nematoda</taxon>
        <taxon>Chromadorea</taxon>
        <taxon>Rhabditida</taxon>
        <taxon>Rhabditina</taxon>
        <taxon>Rhabditomorpha</taxon>
        <taxon>Strongyloidea</taxon>
        <taxon>Ancylostomatidae</taxon>
        <taxon>Ancylostomatinae</taxon>
        <taxon>Ancylostoma</taxon>
    </lineage>
</organism>
<dbReference type="InterPro" id="IPR052566">
    <property type="entry name" value="Non-lysos_glucosylceramidase"/>
</dbReference>
<proteinExistence type="predicted"/>
<dbReference type="Proteomes" id="UP000054047">
    <property type="component" value="Unassembled WGS sequence"/>
</dbReference>